<sequence>MMPYLTSYQGNPHSRTHMYGWESEAAVDHARQQIADLIGANPKEIIFTSGATECNNIAIKGVAKFYKDKKKHIITTQTEHKCVLDSCRYLQGEDFKVTYLPVMPNGLINLEELEAAMTPETSIVSVMTVNNEIGVRQPIEEIGRLCREKKIFFHTDAAQAIDDIHQDVRCMKPYTTDGTPIRKLFIGNISQRVVILVI</sequence>
<reference evidence="4 5" key="1">
    <citation type="submission" date="2020-02" db="EMBL/GenBank/DDBJ databases">
        <authorList>
            <person name="Ferguson B K."/>
        </authorList>
    </citation>
    <scope>NUCLEOTIDE SEQUENCE [LARGE SCALE GENOMIC DNA]</scope>
</reference>
<dbReference type="InterPro" id="IPR015421">
    <property type="entry name" value="PyrdxlP-dep_Trfase_major"/>
</dbReference>
<evidence type="ECO:0000256" key="1">
    <source>
        <dbReference type="ARBA" id="ARBA00001933"/>
    </source>
</evidence>
<keyword evidence="5" id="KW-1185">Reference proteome</keyword>
<dbReference type="GO" id="GO:0016226">
    <property type="term" value="P:iron-sulfur cluster assembly"/>
    <property type="evidence" value="ECO:0007669"/>
    <property type="project" value="TreeGrafter"/>
</dbReference>
<feature type="domain" description="Aminotransferase class V" evidence="3">
    <location>
        <begin position="1"/>
        <end position="170"/>
    </location>
</feature>
<dbReference type="Proteomes" id="UP000479190">
    <property type="component" value="Unassembled WGS sequence"/>
</dbReference>
<evidence type="ECO:0000313" key="5">
    <source>
        <dbReference type="Proteomes" id="UP000479190"/>
    </source>
</evidence>
<dbReference type="SUPFAM" id="SSF53383">
    <property type="entry name" value="PLP-dependent transferases"/>
    <property type="match status" value="1"/>
</dbReference>
<evidence type="ECO:0000256" key="2">
    <source>
        <dbReference type="ARBA" id="ARBA00006490"/>
    </source>
</evidence>
<evidence type="ECO:0000313" key="4">
    <source>
        <dbReference type="EMBL" id="CAB0041454.1"/>
    </source>
</evidence>
<dbReference type="InterPro" id="IPR000192">
    <property type="entry name" value="Aminotrans_V_dom"/>
</dbReference>
<dbReference type="PANTHER" id="PTHR11601:SF34">
    <property type="entry name" value="CYSTEINE DESULFURASE"/>
    <property type="match status" value="1"/>
</dbReference>
<dbReference type="EMBL" id="CADCXV010001116">
    <property type="protein sequence ID" value="CAB0041454.1"/>
    <property type="molecule type" value="Genomic_DNA"/>
</dbReference>
<protein>
    <recommendedName>
        <fullName evidence="3">Aminotransferase class V domain-containing protein</fullName>
    </recommendedName>
</protein>
<name>A0A6H5IVE0_9HYME</name>
<accession>A0A6H5IVE0</accession>
<dbReference type="GO" id="GO:0005739">
    <property type="term" value="C:mitochondrion"/>
    <property type="evidence" value="ECO:0007669"/>
    <property type="project" value="TreeGrafter"/>
</dbReference>
<dbReference type="OrthoDB" id="10250117at2759"/>
<dbReference type="GO" id="GO:0005829">
    <property type="term" value="C:cytosol"/>
    <property type="evidence" value="ECO:0007669"/>
    <property type="project" value="TreeGrafter"/>
</dbReference>
<gene>
    <name evidence="4" type="ORF">TBRA_LOCUS13122</name>
</gene>
<comment type="similarity">
    <text evidence="2">Belongs to the class-V pyridoxal-phosphate-dependent aminotransferase family. NifS/IscS subfamily.</text>
</comment>
<proteinExistence type="inferred from homology"/>
<evidence type="ECO:0000259" key="3">
    <source>
        <dbReference type="Pfam" id="PF00266"/>
    </source>
</evidence>
<dbReference type="AlphaFoldDB" id="A0A6H5IVE0"/>
<dbReference type="GO" id="GO:0031071">
    <property type="term" value="F:cysteine desulfurase activity"/>
    <property type="evidence" value="ECO:0007669"/>
    <property type="project" value="TreeGrafter"/>
</dbReference>
<comment type="cofactor">
    <cofactor evidence="1">
        <name>pyridoxal 5'-phosphate</name>
        <dbReference type="ChEBI" id="CHEBI:597326"/>
    </cofactor>
</comment>
<dbReference type="Gene3D" id="3.40.640.10">
    <property type="entry name" value="Type I PLP-dependent aspartate aminotransferase-like (Major domain)"/>
    <property type="match status" value="1"/>
</dbReference>
<dbReference type="Pfam" id="PF00266">
    <property type="entry name" value="Aminotran_5"/>
    <property type="match status" value="1"/>
</dbReference>
<dbReference type="PANTHER" id="PTHR11601">
    <property type="entry name" value="CYSTEINE DESULFURYLASE FAMILY MEMBER"/>
    <property type="match status" value="1"/>
</dbReference>
<organism evidence="4 5">
    <name type="scientific">Trichogramma brassicae</name>
    <dbReference type="NCBI Taxonomy" id="86971"/>
    <lineage>
        <taxon>Eukaryota</taxon>
        <taxon>Metazoa</taxon>
        <taxon>Ecdysozoa</taxon>
        <taxon>Arthropoda</taxon>
        <taxon>Hexapoda</taxon>
        <taxon>Insecta</taxon>
        <taxon>Pterygota</taxon>
        <taxon>Neoptera</taxon>
        <taxon>Endopterygota</taxon>
        <taxon>Hymenoptera</taxon>
        <taxon>Apocrita</taxon>
        <taxon>Proctotrupomorpha</taxon>
        <taxon>Chalcidoidea</taxon>
        <taxon>Trichogrammatidae</taxon>
        <taxon>Trichogramma</taxon>
    </lineage>
</organism>
<dbReference type="InterPro" id="IPR015424">
    <property type="entry name" value="PyrdxlP-dep_Trfase"/>
</dbReference>
<dbReference type="GO" id="GO:0005634">
    <property type="term" value="C:nucleus"/>
    <property type="evidence" value="ECO:0007669"/>
    <property type="project" value="TreeGrafter"/>
</dbReference>